<proteinExistence type="inferred from homology"/>
<feature type="region of interest" description="Disordered" evidence="3">
    <location>
        <begin position="479"/>
        <end position="513"/>
    </location>
</feature>
<dbReference type="CDD" id="cd06911">
    <property type="entry name" value="VirB9_CagX_TrbG"/>
    <property type="match status" value="1"/>
</dbReference>
<evidence type="ECO:0000256" key="2">
    <source>
        <dbReference type="ARBA" id="ARBA00022729"/>
    </source>
</evidence>
<gene>
    <name evidence="4" type="primary">virB9</name>
    <name evidence="4" type="ORF">328_ICEHptfs4b_25</name>
</gene>
<feature type="region of interest" description="Disordered" evidence="3">
    <location>
        <begin position="25"/>
        <end position="52"/>
    </location>
</feature>
<keyword evidence="2" id="KW-0732">Signal</keyword>
<sequence>MKKFTLSLFLYCALLSAEEDIFRNNTNETDPTSSFEHGKENNNLIPAKSDSLESFKEQENKEKAKQLMDLKALQSVYFSKSRKLQDNNFNVLYVAGNTNKIRLRYAMTTTFIFDNDPIIYVSLGDPSGFELTYPTNDHYDLSNMLVIKPLLIGVDTNLTVVGASGTIYTFYLFSTTYTSKFQSYFSVFVSNKRAIGKLNILSKNELEKREQEQWAKTETNINSSNKQDKQKLDYRKINYESKEIDDGKFIRIGDEVNHIFIEKAKINRGYLQNPKHKRTWWSLWLYKKPSDDALDIKALDVFDDGKYTYFRYDRDQAFSKFPYTYKVVDGYDNPINSRVVGNYIIAEDVSKKWTLRSGKEYVCVRRDKHKYQKSKDFMRLKRLLEQDEAMKAKRNNIHLIEDTTPQPKNAISVTELLAQIKNQTPNEKCRALNEEEVKTLEEVKNIIKAPKPLQKDLKNKLKKHTIKTHYCVPIPYIERPKTTDGLKKNKKGQDNTKKQNQANPIKEIKENKK</sequence>
<reference evidence="4" key="1">
    <citation type="journal article" date="2014" name="BMC Genomics">
        <title>A comprehensive analysis of Helicobacter pylori plasticity zones reveals that they are integrating conjugative elements with intermediate integration specificity.</title>
        <authorList>
            <person name="Fischer W."/>
            <person name="Breithaupt U."/>
            <person name="Kern B."/>
            <person name="Smith S.I."/>
            <person name="Spicher C."/>
            <person name="Haas R."/>
        </authorList>
    </citation>
    <scope>NUCLEOTIDE SEQUENCE</scope>
    <source>
        <strain evidence="4">328</strain>
    </source>
</reference>
<feature type="compositionally biased region" description="Polar residues" evidence="3">
    <location>
        <begin position="25"/>
        <end position="35"/>
    </location>
</feature>
<dbReference type="Gene3D" id="2.60.40.2500">
    <property type="match status" value="1"/>
</dbReference>
<dbReference type="EMBL" id="KF861861">
    <property type="protein sequence ID" value="AIA98887.1"/>
    <property type="molecule type" value="Genomic_DNA"/>
</dbReference>
<dbReference type="InterPro" id="IPR038161">
    <property type="entry name" value="VirB9/CagX/TrbG_C_sf"/>
</dbReference>
<name>A0A060CU93_HELPX</name>
<dbReference type="InterPro" id="IPR033645">
    <property type="entry name" value="VirB9/CagX/TrbG_C"/>
</dbReference>
<dbReference type="Pfam" id="PF03524">
    <property type="entry name" value="CagX"/>
    <property type="match status" value="1"/>
</dbReference>
<evidence type="ECO:0000256" key="1">
    <source>
        <dbReference type="ARBA" id="ARBA00006135"/>
    </source>
</evidence>
<feature type="compositionally biased region" description="Basic and acidic residues" evidence="3">
    <location>
        <begin position="479"/>
        <end position="497"/>
    </location>
</feature>
<protein>
    <submittedName>
        <fullName evidence="4">VirB9 type IV secretion protein</fullName>
    </submittedName>
</protein>
<dbReference type="InterPro" id="IPR010258">
    <property type="entry name" value="Conjugal_tfr_TrbG/VirB9/CagX"/>
</dbReference>
<accession>A0A060CU93</accession>
<comment type="similarity">
    <text evidence="1">Belongs to the TrbG/VirB9 family.</text>
</comment>
<dbReference type="AlphaFoldDB" id="A0A060CU93"/>
<organism evidence="4">
    <name type="scientific">Helicobacter pylori</name>
    <name type="common">Campylobacter pylori</name>
    <dbReference type="NCBI Taxonomy" id="210"/>
    <lineage>
        <taxon>Bacteria</taxon>
        <taxon>Pseudomonadati</taxon>
        <taxon>Campylobacterota</taxon>
        <taxon>Epsilonproteobacteria</taxon>
        <taxon>Campylobacterales</taxon>
        <taxon>Helicobacteraceae</taxon>
        <taxon>Helicobacter</taxon>
    </lineage>
</organism>
<evidence type="ECO:0000313" key="4">
    <source>
        <dbReference type="EMBL" id="AIA98887.1"/>
    </source>
</evidence>
<evidence type="ECO:0000256" key="3">
    <source>
        <dbReference type="SAM" id="MobiDB-lite"/>
    </source>
</evidence>